<evidence type="ECO:0000256" key="4">
    <source>
        <dbReference type="ARBA" id="ARBA00022741"/>
    </source>
</evidence>
<evidence type="ECO:0000256" key="8">
    <source>
        <dbReference type="HAMAP-Rule" id="MF_00377"/>
    </source>
</evidence>
<dbReference type="SMART" id="SM00760">
    <property type="entry name" value="Bac_DnaA_C"/>
    <property type="match status" value="1"/>
</dbReference>
<dbReference type="InterPro" id="IPR010921">
    <property type="entry name" value="Trp_repressor/repl_initiator"/>
</dbReference>
<dbReference type="Gene3D" id="3.30.300.180">
    <property type="match status" value="1"/>
</dbReference>
<feature type="binding site" evidence="8">
    <location>
        <position position="160"/>
    </location>
    <ligand>
        <name>ATP</name>
        <dbReference type="ChEBI" id="CHEBI:30616"/>
    </ligand>
</feature>
<gene>
    <name evidence="8 15" type="primary">dnaA</name>
    <name evidence="15" type="ORF">QO231_15240</name>
</gene>
<comment type="caution">
    <text evidence="8">Lacks conserved residue(s) required for the propagation of feature annotation.</text>
</comment>
<dbReference type="Proteomes" id="UP001255416">
    <property type="component" value="Unassembled WGS sequence"/>
</dbReference>
<organism evidence="15 16">
    <name type="scientific">Sedimentitalea todarodis</name>
    <dbReference type="NCBI Taxonomy" id="1631240"/>
    <lineage>
        <taxon>Bacteria</taxon>
        <taxon>Pseudomonadati</taxon>
        <taxon>Pseudomonadota</taxon>
        <taxon>Alphaproteobacteria</taxon>
        <taxon>Rhodobacterales</taxon>
        <taxon>Paracoccaceae</taxon>
        <taxon>Sedimentitalea</taxon>
    </lineage>
</organism>
<protein>
    <recommendedName>
        <fullName evidence="8 9">Chromosomal replication initiator protein DnaA</fullName>
    </recommendedName>
</protein>
<dbReference type="PRINTS" id="PR00051">
    <property type="entry name" value="DNAA"/>
</dbReference>
<evidence type="ECO:0000256" key="7">
    <source>
        <dbReference type="ARBA" id="ARBA00023125"/>
    </source>
</evidence>
<evidence type="ECO:0000256" key="10">
    <source>
        <dbReference type="RuleBase" id="RU000577"/>
    </source>
</evidence>
<dbReference type="NCBIfam" id="TIGR00362">
    <property type="entry name" value="DnaA"/>
    <property type="match status" value="1"/>
</dbReference>
<keyword evidence="2 8" id="KW-0963">Cytoplasm</keyword>
<accession>A0ABU3VGT4</accession>
<comment type="caution">
    <text evidence="15">The sequence shown here is derived from an EMBL/GenBank/DDBJ whole genome shotgun (WGS) entry which is preliminary data.</text>
</comment>
<sequence>MTQEKWGQLKIGLLKTVGQNNYTTWIEPLEFEHLQDGVAVFSVPTNFMGNYVSQNFADVILYELNTAGANVQRVTFRVSANSTANPSPRPVPEASKAAARATEPTASPRDALQAAPLDSRFTFDAFVVGKPNELAHAAARRVSEGGPVTFNPLVLYGGVGLGKTHLMHAIAWELRKRKPELNVLYLSAEQFMYRFVQALRERKMMDFKVLFRSVDVLMVDDVQFIAGKDSTQEEFFHTFNALVDQNKQIIISADRAPGEIKELEDRVKSRLQCGLVVDLHPTDYELRLGILQAKVQQYRDAYPGLEISNGVLEFLAQRISTNVRVLEGALTRLFAFASLVGREIDMELTQDCLADVLRASERKITVEEIQRKVSDYYNIRLSDIIGPKRLRSYARPRQVAMYLAKQLTSRSLPEIGRRFGGRDHTTVMHGVKRIEELKVIDGQIAEDVEILRRALEA</sequence>
<evidence type="ECO:0000313" key="16">
    <source>
        <dbReference type="Proteomes" id="UP001255416"/>
    </source>
</evidence>
<dbReference type="Pfam" id="PF00308">
    <property type="entry name" value="Bac_DnaA"/>
    <property type="match status" value="1"/>
</dbReference>
<dbReference type="Pfam" id="PF11638">
    <property type="entry name" value="DnaA_N"/>
    <property type="match status" value="1"/>
</dbReference>
<comment type="subunit">
    <text evidence="8">Oligomerizes as a right-handed, spiral filament on DNA at oriC.</text>
</comment>
<proteinExistence type="inferred from homology"/>
<dbReference type="Gene3D" id="1.10.8.60">
    <property type="match status" value="1"/>
</dbReference>
<keyword evidence="4 8" id="KW-0547">Nucleotide-binding</keyword>
<evidence type="ECO:0000256" key="3">
    <source>
        <dbReference type="ARBA" id="ARBA00022705"/>
    </source>
</evidence>
<dbReference type="Gene3D" id="3.40.50.300">
    <property type="entry name" value="P-loop containing nucleotide triphosphate hydrolases"/>
    <property type="match status" value="1"/>
</dbReference>
<feature type="region of interest" description="Domain I, interacts with DnaA modulators" evidence="8">
    <location>
        <begin position="1"/>
        <end position="83"/>
    </location>
</feature>
<dbReference type="EMBL" id="JASMWN010000012">
    <property type="protein sequence ID" value="MDU9005200.1"/>
    <property type="molecule type" value="Genomic_DNA"/>
</dbReference>
<comment type="domain">
    <text evidence="8">Domain I is involved in oligomerization and binding regulators, domain II is flexibile and of varying length in different bacteria, domain III forms the AAA+ region, while domain IV binds dsDNA.</text>
</comment>
<comment type="subcellular location">
    <subcellularLocation>
        <location evidence="8">Cytoplasm</location>
    </subcellularLocation>
</comment>
<dbReference type="SMART" id="SM00382">
    <property type="entry name" value="AAA"/>
    <property type="match status" value="1"/>
</dbReference>
<dbReference type="InterPro" id="IPR001957">
    <property type="entry name" value="Chromosome_initiator_DnaA"/>
</dbReference>
<keyword evidence="7 8" id="KW-0238">DNA-binding</keyword>
<evidence type="ECO:0000256" key="11">
    <source>
        <dbReference type="RuleBase" id="RU004227"/>
    </source>
</evidence>
<dbReference type="InterPro" id="IPR018312">
    <property type="entry name" value="Chromosome_initiator_DnaA_CS"/>
</dbReference>
<dbReference type="InterPro" id="IPR013159">
    <property type="entry name" value="DnaA_C"/>
</dbReference>
<comment type="similarity">
    <text evidence="1 8 11">Belongs to the DnaA family.</text>
</comment>
<dbReference type="InterPro" id="IPR013317">
    <property type="entry name" value="DnaA_dom"/>
</dbReference>
<dbReference type="InterPro" id="IPR027417">
    <property type="entry name" value="P-loop_NTPase"/>
</dbReference>
<dbReference type="InterPro" id="IPR038454">
    <property type="entry name" value="DnaA_N_sf"/>
</dbReference>
<name>A0ABU3VGT4_9RHOB</name>
<dbReference type="SUPFAM" id="SSF48295">
    <property type="entry name" value="TrpR-like"/>
    <property type="match status" value="1"/>
</dbReference>
<dbReference type="HAMAP" id="MF_00377">
    <property type="entry name" value="DnaA_bact"/>
    <property type="match status" value="1"/>
</dbReference>
<dbReference type="InterPro" id="IPR024633">
    <property type="entry name" value="DnaA_N_dom"/>
</dbReference>
<dbReference type="SUPFAM" id="SSF52540">
    <property type="entry name" value="P-loop containing nucleoside triphosphate hydrolases"/>
    <property type="match status" value="1"/>
</dbReference>
<feature type="region of interest" description="Domain IV, binds dsDNA" evidence="8">
    <location>
        <begin position="338"/>
        <end position="457"/>
    </location>
</feature>
<dbReference type="InterPro" id="IPR003593">
    <property type="entry name" value="AAA+_ATPase"/>
</dbReference>
<keyword evidence="16" id="KW-1185">Reference proteome</keyword>
<feature type="domain" description="Chromosomal replication initiator DnaA C-terminal" evidence="14">
    <location>
        <begin position="365"/>
        <end position="434"/>
    </location>
</feature>
<keyword evidence="3 8" id="KW-0235">DNA replication</keyword>
<feature type="domain" description="AAA+ ATPase" evidence="13">
    <location>
        <begin position="149"/>
        <end position="279"/>
    </location>
</feature>
<dbReference type="PANTHER" id="PTHR30050">
    <property type="entry name" value="CHROMOSOMAL REPLICATION INITIATOR PROTEIN DNAA"/>
    <property type="match status" value="1"/>
</dbReference>
<reference evidence="16" key="1">
    <citation type="submission" date="2023-05" db="EMBL/GenBank/DDBJ databases">
        <title>Sedimentitalea sp. nov. JM2-8.</title>
        <authorList>
            <person name="Huang J."/>
        </authorList>
    </citation>
    <scope>NUCLEOTIDE SEQUENCE [LARGE SCALE GENOMIC DNA]</scope>
    <source>
        <strain evidence="16">KHS03</strain>
    </source>
</reference>
<dbReference type="PANTHER" id="PTHR30050:SF2">
    <property type="entry name" value="CHROMOSOMAL REPLICATION INITIATOR PROTEIN DNAA"/>
    <property type="match status" value="1"/>
</dbReference>
<evidence type="ECO:0000256" key="5">
    <source>
        <dbReference type="ARBA" id="ARBA00022840"/>
    </source>
</evidence>
<dbReference type="RefSeq" id="WP_316778107.1">
    <property type="nucleotide sequence ID" value="NZ_JASMWN010000012.1"/>
</dbReference>
<dbReference type="PROSITE" id="PS01008">
    <property type="entry name" value="DNAA"/>
    <property type="match status" value="1"/>
</dbReference>
<feature type="region of interest" description="Disordered" evidence="12">
    <location>
        <begin position="80"/>
        <end position="111"/>
    </location>
</feature>
<dbReference type="CDD" id="cd06571">
    <property type="entry name" value="Bac_DnaA_C"/>
    <property type="match status" value="1"/>
</dbReference>
<feature type="binding site" evidence="8">
    <location>
        <position position="163"/>
    </location>
    <ligand>
        <name>ATP</name>
        <dbReference type="ChEBI" id="CHEBI:30616"/>
    </ligand>
</feature>
<dbReference type="Pfam" id="PF08299">
    <property type="entry name" value="Bac_DnaA_C"/>
    <property type="match status" value="1"/>
</dbReference>
<evidence type="ECO:0000256" key="6">
    <source>
        <dbReference type="ARBA" id="ARBA00023121"/>
    </source>
</evidence>
<comment type="function">
    <text evidence="8 10">Plays an essential role in the initiation and regulation of chromosomal replication. ATP-DnaA binds to the origin of replication (oriC) to initiate formation of the DNA replication initiation complex once per cell cycle. Binds the DnaA box (a 9 base pair repeat at the origin) and separates the double-stranded (ds)DNA. Forms a right-handed helical filament on oriC DNA; dsDNA binds to the exterior of the filament while single-stranded (ss)DNA is stabiized in the filament's interior. The ATP-DnaA-oriC complex binds and stabilizes one strand of the AT-rich DNA unwinding element (DUE), permitting loading of DNA polymerase. After initiation quickly degrades to an ADP-DnaA complex that is not apt for DNA replication. Binds acidic phospholipids.</text>
</comment>
<evidence type="ECO:0000259" key="14">
    <source>
        <dbReference type="SMART" id="SM00760"/>
    </source>
</evidence>
<evidence type="ECO:0000259" key="13">
    <source>
        <dbReference type="SMART" id="SM00382"/>
    </source>
</evidence>
<evidence type="ECO:0000313" key="15">
    <source>
        <dbReference type="EMBL" id="MDU9005200.1"/>
    </source>
</evidence>
<dbReference type="Gene3D" id="1.10.1750.10">
    <property type="match status" value="1"/>
</dbReference>
<evidence type="ECO:0000256" key="2">
    <source>
        <dbReference type="ARBA" id="ARBA00022490"/>
    </source>
</evidence>
<evidence type="ECO:0000256" key="12">
    <source>
        <dbReference type="SAM" id="MobiDB-lite"/>
    </source>
</evidence>
<feature type="binding site" evidence="8">
    <location>
        <position position="162"/>
    </location>
    <ligand>
        <name>ATP</name>
        <dbReference type="ChEBI" id="CHEBI:30616"/>
    </ligand>
</feature>
<dbReference type="CDD" id="cd00009">
    <property type="entry name" value="AAA"/>
    <property type="match status" value="1"/>
</dbReference>
<evidence type="ECO:0000256" key="1">
    <source>
        <dbReference type="ARBA" id="ARBA00006583"/>
    </source>
</evidence>
<evidence type="ECO:0000256" key="9">
    <source>
        <dbReference type="NCBIfam" id="TIGR00362"/>
    </source>
</evidence>
<keyword evidence="5 8" id="KW-0067">ATP-binding</keyword>
<feature type="binding site" evidence="8">
    <location>
        <position position="164"/>
    </location>
    <ligand>
        <name>ATP</name>
        <dbReference type="ChEBI" id="CHEBI:30616"/>
    </ligand>
</feature>
<keyword evidence="6 8" id="KW-0446">Lipid-binding</keyword>
<dbReference type="InterPro" id="IPR020591">
    <property type="entry name" value="Chromosome_initiator_DnaA-like"/>
</dbReference>